<sequence>MPQGETTMTSQDVAIQLGLPIHGRAVTGRTQVYWSCLIQDLLGVTLPDGEKVIHGGRLRMAWLDHHFGVLPLGANDETVRRQAHVYILCLISGTLFLNRGCCSFGHGTASMITSRLVDPQLLDAEMGLAPLARKFAFH</sequence>
<name>A0ACB9LQK6_BAUVA</name>
<organism evidence="1 2">
    <name type="scientific">Bauhinia variegata</name>
    <name type="common">Purple orchid tree</name>
    <name type="synonym">Phanera variegata</name>
    <dbReference type="NCBI Taxonomy" id="167791"/>
    <lineage>
        <taxon>Eukaryota</taxon>
        <taxon>Viridiplantae</taxon>
        <taxon>Streptophyta</taxon>
        <taxon>Embryophyta</taxon>
        <taxon>Tracheophyta</taxon>
        <taxon>Spermatophyta</taxon>
        <taxon>Magnoliopsida</taxon>
        <taxon>eudicotyledons</taxon>
        <taxon>Gunneridae</taxon>
        <taxon>Pentapetalae</taxon>
        <taxon>rosids</taxon>
        <taxon>fabids</taxon>
        <taxon>Fabales</taxon>
        <taxon>Fabaceae</taxon>
        <taxon>Cercidoideae</taxon>
        <taxon>Cercideae</taxon>
        <taxon>Bauhiniinae</taxon>
        <taxon>Bauhinia</taxon>
    </lineage>
</organism>
<dbReference type="EMBL" id="CM039436">
    <property type="protein sequence ID" value="KAI4313328.1"/>
    <property type="molecule type" value="Genomic_DNA"/>
</dbReference>
<gene>
    <name evidence="1" type="ORF">L6164_026314</name>
</gene>
<evidence type="ECO:0000313" key="2">
    <source>
        <dbReference type="Proteomes" id="UP000828941"/>
    </source>
</evidence>
<keyword evidence="2" id="KW-1185">Reference proteome</keyword>
<protein>
    <submittedName>
        <fullName evidence="1">Uncharacterized protein</fullName>
    </submittedName>
</protein>
<proteinExistence type="predicted"/>
<dbReference type="Proteomes" id="UP000828941">
    <property type="component" value="Chromosome 11"/>
</dbReference>
<comment type="caution">
    <text evidence="1">The sequence shown here is derived from an EMBL/GenBank/DDBJ whole genome shotgun (WGS) entry which is preliminary data.</text>
</comment>
<accession>A0ACB9LQK6</accession>
<evidence type="ECO:0000313" key="1">
    <source>
        <dbReference type="EMBL" id="KAI4313328.1"/>
    </source>
</evidence>
<reference evidence="1 2" key="1">
    <citation type="journal article" date="2022" name="DNA Res.">
        <title>Chromosomal-level genome assembly of the orchid tree Bauhinia variegata (Leguminosae; Cercidoideae) supports the allotetraploid origin hypothesis of Bauhinia.</title>
        <authorList>
            <person name="Zhong Y."/>
            <person name="Chen Y."/>
            <person name="Zheng D."/>
            <person name="Pang J."/>
            <person name="Liu Y."/>
            <person name="Luo S."/>
            <person name="Meng S."/>
            <person name="Qian L."/>
            <person name="Wei D."/>
            <person name="Dai S."/>
            <person name="Zhou R."/>
        </authorList>
    </citation>
    <scope>NUCLEOTIDE SEQUENCE [LARGE SCALE GENOMIC DNA]</scope>
    <source>
        <strain evidence="1">BV-YZ2020</strain>
    </source>
</reference>